<reference evidence="2" key="1">
    <citation type="submission" date="2017-06" db="EMBL/GenBank/DDBJ databases">
        <authorList>
            <person name="Cremers G."/>
        </authorList>
    </citation>
    <scope>NUCLEOTIDE SEQUENCE [LARGE SCALE GENOMIC DNA]</scope>
</reference>
<dbReference type="AlphaFoldDB" id="A0A284VR57"/>
<evidence type="ECO:0000313" key="1">
    <source>
        <dbReference type="EMBL" id="SNQ61667.1"/>
    </source>
</evidence>
<proteinExistence type="predicted"/>
<gene>
    <name evidence="1" type="ORF">MNV_450007</name>
</gene>
<accession>A0A284VR57</accession>
<evidence type="ECO:0000313" key="2">
    <source>
        <dbReference type="Proteomes" id="UP000218615"/>
    </source>
</evidence>
<keyword evidence="2" id="KW-1185">Reference proteome</keyword>
<name>A0A284VR57_9EURY</name>
<dbReference type="EMBL" id="FZMP01000191">
    <property type="protein sequence ID" value="SNQ61667.1"/>
    <property type="molecule type" value="Genomic_DNA"/>
</dbReference>
<sequence>MGSIWKHIVRITDIDSGFSISLRFKNQEKNKLNFNSLKA</sequence>
<dbReference type="Proteomes" id="UP000218615">
    <property type="component" value="Unassembled WGS sequence"/>
</dbReference>
<organism evidence="1 2">
    <name type="scientific">Candidatus Methanoperedens nitratireducens</name>
    <dbReference type="NCBI Taxonomy" id="1392998"/>
    <lineage>
        <taxon>Archaea</taxon>
        <taxon>Methanobacteriati</taxon>
        <taxon>Methanobacteriota</taxon>
        <taxon>Stenosarchaea group</taxon>
        <taxon>Methanomicrobia</taxon>
        <taxon>Methanosarcinales</taxon>
        <taxon>ANME-2 cluster</taxon>
        <taxon>Candidatus Methanoperedentaceae</taxon>
        <taxon>Candidatus Methanoperedens</taxon>
    </lineage>
</organism>
<protein>
    <submittedName>
        <fullName evidence="1">Uncharacterized protein</fullName>
    </submittedName>
</protein>